<reference evidence="5 6" key="1">
    <citation type="submission" date="2017-02" db="EMBL/GenBank/DDBJ databases">
        <authorList>
            <person name="Peterson S.W."/>
        </authorList>
    </citation>
    <scope>NUCLEOTIDE SEQUENCE [LARGE SCALE GENOMIC DNA]</scope>
    <source>
        <strain evidence="5 6">ATCC BAA-1030</strain>
    </source>
</reference>
<dbReference type="STRING" id="263852.SAMN02745116_02438"/>
<dbReference type="PANTHER" id="PTHR46594">
    <property type="entry name" value="P-TYPE CATION-TRANSPORTING ATPASE"/>
    <property type="match status" value="1"/>
</dbReference>
<dbReference type="SUPFAM" id="SSF55008">
    <property type="entry name" value="HMA, heavy metal-associated domain"/>
    <property type="match status" value="1"/>
</dbReference>
<dbReference type="PROSITE" id="PS01047">
    <property type="entry name" value="HMA_1"/>
    <property type="match status" value="1"/>
</dbReference>
<dbReference type="OrthoDB" id="9813965at2"/>
<keyword evidence="3" id="KW-0186">Copper</keyword>
<gene>
    <name evidence="5" type="ORF">SAMN02745116_02438</name>
</gene>
<dbReference type="InterPro" id="IPR036163">
    <property type="entry name" value="HMA_dom_sf"/>
</dbReference>
<dbReference type="Gene3D" id="3.30.70.100">
    <property type="match status" value="1"/>
</dbReference>
<evidence type="ECO:0000256" key="3">
    <source>
        <dbReference type="ARBA" id="ARBA00023008"/>
    </source>
</evidence>
<dbReference type="NCBIfam" id="TIGR00003">
    <property type="entry name" value="copper ion binding protein"/>
    <property type="match status" value="1"/>
</dbReference>
<keyword evidence="6" id="KW-1185">Reference proteome</keyword>
<dbReference type="PANTHER" id="PTHR46594:SF4">
    <property type="entry name" value="P-TYPE CATION-TRANSPORTING ATPASE"/>
    <property type="match status" value="1"/>
</dbReference>
<dbReference type="PRINTS" id="PR00946">
    <property type="entry name" value="HGSCAVENGER"/>
</dbReference>
<evidence type="ECO:0000313" key="6">
    <source>
        <dbReference type="Proteomes" id="UP000190328"/>
    </source>
</evidence>
<dbReference type="AlphaFoldDB" id="A0A1T4R699"/>
<dbReference type="RefSeq" id="WP_078808335.1">
    <property type="nucleotide sequence ID" value="NZ_FUXI01000039.1"/>
</dbReference>
<dbReference type="Pfam" id="PF00403">
    <property type="entry name" value="HMA"/>
    <property type="match status" value="1"/>
</dbReference>
<dbReference type="InterPro" id="IPR001802">
    <property type="entry name" value="MerP/CopZ"/>
</dbReference>
<name>A0A1T4R699_9ENTE</name>
<accession>A0A1T4R699</accession>
<dbReference type="FunFam" id="3.30.70.100:FF:000005">
    <property type="entry name" value="Copper-exporting P-type ATPase A"/>
    <property type="match status" value="1"/>
</dbReference>
<dbReference type="InterPro" id="IPR006122">
    <property type="entry name" value="HMA_Cu_ion-bd"/>
</dbReference>
<keyword evidence="2" id="KW-0479">Metal-binding</keyword>
<evidence type="ECO:0000256" key="1">
    <source>
        <dbReference type="ARBA" id="ARBA00015313"/>
    </source>
</evidence>
<proteinExistence type="predicted"/>
<sequence length="69" mass="7402">MQKTTLNITGMTCKHCVATVENSLNETAGVKKASVSLGKQNAKVKFDENETSVAELIQVIQNAGYSAEE</sequence>
<evidence type="ECO:0000313" key="5">
    <source>
        <dbReference type="EMBL" id="SKA11188.1"/>
    </source>
</evidence>
<organism evidence="5 6">
    <name type="scientific">Pilibacter termitis</name>
    <dbReference type="NCBI Taxonomy" id="263852"/>
    <lineage>
        <taxon>Bacteria</taxon>
        <taxon>Bacillati</taxon>
        <taxon>Bacillota</taxon>
        <taxon>Bacilli</taxon>
        <taxon>Lactobacillales</taxon>
        <taxon>Enterococcaceae</taxon>
        <taxon>Pilibacter</taxon>
    </lineage>
</organism>
<dbReference type="GO" id="GO:0005507">
    <property type="term" value="F:copper ion binding"/>
    <property type="evidence" value="ECO:0007669"/>
    <property type="project" value="InterPro"/>
</dbReference>
<dbReference type="EMBL" id="FUXI01000039">
    <property type="protein sequence ID" value="SKA11188.1"/>
    <property type="molecule type" value="Genomic_DNA"/>
</dbReference>
<dbReference type="InterPro" id="IPR017969">
    <property type="entry name" value="Heavy-metal-associated_CS"/>
</dbReference>
<dbReference type="CDD" id="cd00371">
    <property type="entry name" value="HMA"/>
    <property type="match status" value="1"/>
</dbReference>
<dbReference type="PROSITE" id="PS50846">
    <property type="entry name" value="HMA_2"/>
    <property type="match status" value="1"/>
</dbReference>
<evidence type="ECO:0000256" key="2">
    <source>
        <dbReference type="ARBA" id="ARBA00022723"/>
    </source>
</evidence>
<protein>
    <recommendedName>
        <fullName evidence="1">Copper chaperone CopZ</fullName>
    </recommendedName>
</protein>
<dbReference type="InterPro" id="IPR006121">
    <property type="entry name" value="HMA_dom"/>
</dbReference>
<dbReference type="Proteomes" id="UP000190328">
    <property type="component" value="Unassembled WGS sequence"/>
</dbReference>
<evidence type="ECO:0000259" key="4">
    <source>
        <dbReference type="PROSITE" id="PS50846"/>
    </source>
</evidence>
<feature type="domain" description="HMA" evidence="4">
    <location>
        <begin position="2"/>
        <end position="68"/>
    </location>
</feature>